<dbReference type="EMBL" id="VUJW01000003">
    <property type="protein sequence ID" value="KAA1427860.1"/>
    <property type="molecule type" value="Genomic_DNA"/>
</dbReference>
<keyword evidence="2" id="KW-1185">Reference proteome</keyword>
<evidence type="ECO:0000313" key="2">
    <source>
        <dbReference type="Proteomes" id="UP000324351"/>
    </source>
</evidence>
<protein>
    <submittedName>
        <fullName evidence="1">Uncharacterized protein</fullName>
    </submittedName>
</protein>
<reference evidence="1 2" key="1">
    <citation type="submission" date="2019-09" db="EMBL/GenBank/DDBJ databases">
        <title>Nocardioides panacisoli sp. nov., isolated from the soil of a ginseng field.</title>
        <authorList>
            <person name="Cho C."/>
        </authorList>
    </citation>
    <scope>NUCLEOTIDE SEQUENCE [LARGE SCALE GENOMIC DNA]</scope>
    <source>
        <strain evidence="1 2">BN140041</strain>
    </source>
</reference>
<organism evidence="1 2">
    <name type="scientific">Nocardioides antri</name>
    <dbReference type="NCBI Taxonomy" id="2607659"/>
    <lineage>
        <taxon>Bacteria</taxon>
        <taxon>Bacillati</taxon>
        <taxon>Actinomycetota</taxon>
        <taxon>Actinomycetes</taxon>
        <taxon>Propionibacteriales</taxon>
        <taxon>Nocardioidaceae</taxon>
        <taxon>Nocardioides</taxon>
    </lineage>
</organism>
<dbReference type="RefSeq" id="WP_149750347.1">
    <property type="nucleotide sequence ID" value="NZ_VUJW01000003.1"/>
</dbReference>
<dbReference type="AlphaFoldDB" id="A0A5B1M842"/>
<gene>
    <name evidence="1" type="ORF">F0U47_10595</name>
</gene>
<dbReference type="Proteomes" id="UP000324351">
    <property type="component" value="Unassembled WGS sequence"/>
</dbReference>
<evidence type="ECO:0000313" key="1">
    <source>
        <dbReference type="EMBL" id="KAA1427860.1"/>
    </source>
</evidence>
<proteinExistence type="predicted"/>
<comment type="caution">
    <text evidence="1">The sequence shown here is derived from an EMBL/GenBank/DDBJ whole genome shotgun (WGS) entry which is preliminary data.</text>
</comment>
<sequence length="82" mass="8498">MDLMVTVSLDMDDPESGLDVFAAALPAASGAAYALGDRWMDVTLTAMSIDAGRALCARAASAAGLPWTVRKVIAEPHVAHRG</sequence>
<name>A0A5B1M842_9ACTN</name>
<accession>A0A5B1M842</accession>
<reference evidence="1 2" key="2">
    <citation type="submission" date="2019-09" db="EMBL/GenBank/DDBJ databases">
        <authorList>
            <person name="Jin C."/>
        </authorList>
    </citation>
    <scope>NUCLEOTIDE SEQUENCE [LARGE SCALE GENOMIC DNA]</scope>
    <source>
        <strain evidence="1 2">BN140041</strain>
    </source>
</reference>